<evidence type="ECO:0000313" key="5">
    <source>
        <dbReference type="Proteomes" id="UP000094936"/>
    </source>
</evidence>
<dbReference type="InterPro" id="IPR020476">
    <property type="entry name" value="Nudix_hydrolase"/>
</dbReference>
<dbReference type="OrthoDB" id="9787476at2"/>
<dbReference type="AlphaFoldDB" id="A0A1C3EAP7"/>
<dbReference type="InterPro" id="IPR000086">
    <property type="entry name" value="NUDIX_hydrolase_dom"/>
</dbReference>
<dbReference type="SUPFAM" id="SSF55811">
    <property type="entry name" value="Nudix"/>
    <property type="match status" value="1"/>
</dbReference>
<dbReference type="Pfam" id="PF00293">
    <property type="entry name" value="NUDIX"/>
    <property type="match status" value="1"/>
</dbReference>
<dbReference type="Proteomes" id="UP000094936">
    <property type="component" value="Unassembled WGS sequence"/>
</dbReference>
<evidence type="ECO:0000256" key="1">
    <source>
        <dbReference type="ARBA" id="ARBA00001946"/>
    </source>
</evidence>
<proteinExistence type="predicted"/>
<keyword evidence="2" id="KW-0378">Hydrolase</keyword>
<accession>A0A1C3EAP7</accession>
<comment type="cofactor">
    <cofactor evidence="1">
        <name>Mg(2+)</name>
        <dbReference type="ChEBI" id="CHEBI:18420"/>
    </cofactor>
</comment>
<dbReference type="PRINTS" id="PR00502">
    <property type="entry name" value="NUDIXFAMILY"/>
</dbReference>
<dbReference type="GO" id="GO:0016787">
    <property type="term" value="F:hydrolase activity"/>
    <property type="evidence" value="ECO:0007669"/>
    <property type="project" value="UniProtKB-KW"/>
</dbReference>
<gene>
    <name evidence="4" type="ORF">A8L45_20450</name>
</gene>
<reference evidence="4 5" key="1">
    <citation type="submission" date="2016-05" db="EMBL/GenBank/DDBJ databases">
        <title>Genomic Taxonomy of the Vibrionaceae.</title>
        <authorList>
            <person name="Gomez-Gil B."/>
            <person name="Enciso-Ibarra J."/>
        </authorList>
    </citation>
    <scope>NUCLEOTIDE SEQUENCE [LARGE SCALE GENOMIC DNA]</scope>
    <source>
        <strain evidence="4 5">CAIM 1920</strain>
    </source>
</reference>
<evidence type="ECO:0000313" key="4">
    <source>
        <dbReference type="EMBL" id="ODA30303.1"/>
    </source>
</evidence>
<dbReference type="RefSeq" id="WP_068905215.1">
    <property type="nucleotide sequence ID" value="NZ_JBHUIF010000012.1"/>
</dbReference>
<dbReference type="Gene3D" id="3.90.79.10">
    <property type="entry name" value="Nucleoside Triphosphate Pyrophosphohydrolase"/>
    <property type="match status" value="1"/>
</dbReference>
<sequence length="127" mass="14507">MKDIVQIIFIQDGKLLLGFRQNTDVLDQLWGLPAGKVETNEAPEQAAIRECQEEIDVTPTRLHLLATLPDPVFNARHFIYRCESWQGNFQNLEPHLCGGLQWFDPDDIPKNCTPITYTIIKELKSDG</sequence>
<organism evidence="4 5">
    <name type="scientific">Veronia pacifica</name>
    <dbReference type="NCBI Taxonomy" id="1080227"/>
    <lineage>
        <taxon>Bacteria</taxon>
        <taxon>Pseudomonadati</taxon>
        <taxon>Pseudomonadota</taxon>
        <taxon>Gammaproteobacteria</taxon>
        <taxon>Vibrionales</taxon>
        <taxon>Vibrionaceae</taxon>
        <taxon>Veronia</taxon>
    </lineage>
</organism>
<feature type="domain" description="Nudix hydrolase" evidence="3">
    <location>
        <begin position="1"/>
        <end position="125"/>
    </location>
</feature>
<evidence type="ECO:0000256" key="2">
    <source>
        <dbReference type="ARBA" id="ARBA00022801"/>
    </source>
</evidence>
<dbReference type="InterPro" id="IPR015797">
    <property type="entry name" value="NUDIX_hydrolase-like_dom_sf"/>
</dbReference>
<dbReference type="PROSITE" id="PS51462">
    <property type="entry name" value="NUDIX"/>
    <property type="match status" value="1"/>
</dbReference>
<dbReference type="STRING" id="1080227.A8L45_20450"/>
<dbReference type="PANTHER" id="PTHR43046:SF14">
    <property type="entry name" value="MUTT_NUDIX FAMILY PROTEIN"/>
    <property type="match status" value="1"/>
</dbReference>
<evidence type="ECO:0000259" key="3">
    <source>
        <dbReference type="PROSITE" id="PS51462"/>
    </source>
</evidence>
<dbReference type="EMBL" id="LYBM01000054">
    <property type="protein sequence ID" value="ODA30303.1"/>
    <property type="molecule type" value="Genomic_DNA"/>
</dbReference>
<comment type="caution">
    <text evidence="4">The sequence shown here is derived from an EMBL/GenBank/DDBJ whole genome shotgun (WGS) entry which is preliminary data.</text>
</comment>
<name>A0A1C3EAP7_9GAMM</name>
<keyword evidence="5" id="KW-1185">Reference proteome</keyword>
<protein>
    <submittedName>
        <fullName evidence="4">DNA mismatch repair protein MutT</fullName>
    </submittedName>
</protein>
<dbReference type="PANTHER" id="PTHR43046">
    <property type="entry name" value="GDP-MANNOSE MANNOSYL HYDROLASE"/>
    <property type="match status" value="1"/>
</dbReference>